<evidence type="ECO:0000256" key="3">
    <source>
        <dbReference type="ARBA" id="ARBA00022533"/>
    </source>
</evidence>
<name>A0A2M8LBB6_9BACT</name>
<dbReference type="AlphaFoldDB" id="A0A2M8LBB6"/>
<dbReference type="InterPro" id="IPR013346">
    <property type="entry name" value="NrdE_NrdA_C"/>
</dbReference>
<evidence type="ECO:0000259" key="11">
    <source>
        <dbReference type="PROSITE" id="PS51161"/>
    </source>
</evidence>
<dbReference type="Pfam" id="PF02867">
    <property type="entry name" value="Ribonuc_red_lgC"/>
    <property type="match status" value="1"/>
</dbReference>
<keyword evidence="4 9" id="KW-0547">Nucleotide-binding</keyword>
<dbReference type="InterPro" id="IPR039718">
    <property type="entry name" value="Rrm1"/>
</dbReference>
<dbReference type="PANTHER" id="PTHR11573">
    <property type="entry name" value="RIBONUCLEOSIDE-DIPHOSPHATE REDUCTASE LARGE CHAIN"/>
    <property type="match status" value="1"/>
</dbReference>
<keyword evidence="5 9" id="KW-0067">ATP-binding</keyword>
<evidence type="ECO:0000256" key="4">
    <source>
        <dbReference type="ARBA" id="ARBA00022741"/>
    </source>
</evidence>
<evidence type="ECO:0000256" key="6">
    <source>
        <dbReference type="ARBA" id="ARBA00023002"/>
    </source>
</evidence>
<proteinExistence type="inferred from homology"/>
<evidence type="ECO:0000256" key="1">
    <source>
        <dbReference type="ARBA" id="ARBA00010406"/>
    </source>
</evidence>
<dbReference type="NCBIfam" id="TIGR02506">
    <property type="entry name" value="NrdE_NrdA"/>
    <property type="match status" value="1"/>
</dbReference>
<dbReference type="GO" id="GO:0004748">
    <property type="term" value="F:ribonucleoside-diphosphate reductase activity, thioredoxin disulfide as acceptor"/>
    <property type="evidence" value="ECO:0007669"/>
    <property type="project" value="UniProtKB-EC"/>
</dbReference>
<reference evidence="13" key="1">
    <citation type="submission" date="2017-09" db="EMBL/GenBank/DDBJ databases">
        <title>Depth-based differentiation of microbial function through sediment-hosted aquifers and enrichment of novel symbionts in the deep terrestrial subsurface.</title>
        <authorList>
            <person name="Probst A.J."/>
            <person name="Ladd B."/>
            <person name="Jarett J.K."/>
            <person name="Geller-Mcgrath D.E."/>
            <person name="Sieber C.M.K."/>
            <person name="Emerson J.B."/>
            <person name="Anantharaman K."/>
            <person name="Thomas B.C."/>
            <person name="Malmstrom R."/>
            <person name="Stieglmeier M."/>
            <person name="Klingl A."/>
            <person name="Woyke T."/>
            <person name="Ryan C.M."/>
            <person name="Banfield J.F."/>
        </authorList>
    </citation>
    <scope>NUCLEOTIDE SEQUENCE [LARGE SCALE GENOMIC DNA]</scope>
</reference>
<dbReference type="Pfam" id="PF00317">
    <property type="entry name" value="Ribonuc_red_lgN"/>
    <property type="match status" value="1"/>
</dbReference>
<organism evidence="12 13">
    <name type="scientific">Candidatus Taylorbacteria bacterium CG10_big_fil_rev_8_21_14_0_10_41_48</name>
    <dbReference type="NCBI Taxonomy" id="1975024"/>
    <lineage>
        <taxon>Bacteria</taxon>
        <taxon>Candidatus Tayloriibacteriota</taxon>
    </lineage>
</organism>
<evidence type="ECO:0000256" key="9">
    <source>
        <dbReference type="PROSITE-ProRule" id="PRU00492"/>
    </source>
</evidence>
<dbReference type="GO" id="GO:0005524">
    <property type="term" value="F:ATP binding"/>
    <property type="evidence" value="ECO:0007669"/>
    <property type="project" value="UniProtKB-UniRule"/>
</dbReference>
<comment type="catalytic activity">
    <reaction evidence="8 10">
        <text>a 2'-deoxyribonucleoside 5'-diphosphate + [thioredoxin]-disulfide + H2O = a ribonucleoside 5'-diphosphate + [thioredoxin]-dithiol</text>
        <dbReference type="Rhea" id="RHEA:23252"/>
        <dbReference type="Rhea" id="RHEA-COMP:10698"/>
        <dbReference type="Rhea" id="RHEA-COMP:10700"/>
        <dbReference type="ChEBI" id="CHEBI:15377"/>
        <dbReference type="ChEBI" id="CHEBI:29950"/>
        <dbReference type="ChEBI" id="CHEBI:50058"/>
        <dbReference type="ChEBI" id="CHEBI:57930"/>
        <dbReference type="ChEBI" id="CHEBI:73316"/>
        <dbReference type="EC" id="1.17.4.1"/>
    </reaction>
</comment>
<dbReference type="InterPro" id="IPR008926">
    <property type="entry name" value="RNR_R1-su_N"/>
</dbReference>
<dbReference type="PANTHER" id="PTHR11573:SF6">
    <property type="entry name" value="RIBONUCLEOSIDE-DIPHOSPHATE REDUCTASE LARGE SUBUNIT"/>
    <property type="match status" value="1"/>
</dbReference>
<evidence type="ECO:0000256" key="7">
    <source>
        <dbReference type="ARBA" id="ARBA00023116"/>
    </source>
</evidence>
<dbReference type="PROSITE" id="PS51161">
    <property type="entry name" value="ATP_CONE"/>
    <property type="match status" value="1"/>
</dbReference>
<evidence type="ECO:0000256" key="8">
    <source>
        <dbReference type="ARBA" id="ARBA00047754"/>
    </source>
</evidence>
<protein>
    <recommendedName>
        <fullName evidence="2 10">Ribonucleoside-diphosphate reductase</fullName>
        <ecNumber evidence="2 10">1.17.4.1</ecNumber>
    </recommendedName>
</protein>
<sequence>MSIFITKRDGTKELFNADKINRSIERATFGLTDPVAMVTQIATDTRLTLYDGITTEELDKATINATVQNIKDDTDYDKIATRLLLKTIYKKVIGDYDADDALDFAKKHRDGFISYIKNGVAENRLHPDMLAKHDLEKIANTLKPERDDIFLYSGLDGLMNRYAIRDTKQNVVETPQYLFMRIAMGLSYHESDPTAWAIRFYDKMSRHEYIAGGSTNLGAGTNRPSLSNCFLLEMHDDMEHIAKSVSDVMLLSKGSGGIGASVTKLRAAGSPLKSNFGGVSTGPTTFAKIIDTAIRAIQRGGKKKGALCFYMENWHLDFPEFIDWKHNAGDDYVRMRTANTAAYLSDEFMKRVLSGQDWYMFDPAETPDLNELYGQAFSEKYKEYIAKAERGELRAFKKVPASEQWRHILTSLQSTSHPWITWKDPINLRALNNNTGTIHMSNLCTEICLPQDKDNVAVCNLISVNLAAHVSNKEVDWSRLEDSVRLAVRQLDNLIDINKLPIPEAVKSDKENRAIGLGVMGLADVFERLGLSYDSEGAYDFADRIFEFVSFMAIDESADLAQARGSYTHFSTSRWAQGMVPVDTIKILEENRGRPVTVSKESKHRGLNWDMLREKVRKGMRNATLMAVAPNANIGLVAGTTPGMDPRFAQVFSRNKISGKYMDINHNLVRDLKNMGLWEKVREDIIESQGDIAFIDTIPQHIKDIYKTSFTTSPHAFIEVAARAQKWIDQAISRNMYLETRDVEETMKIYTAAWEKGVKTTYYLHMKPRHTAEQSTVKVNKAEKMGKVGFAGLAQAMSNKKVGFDAAPLQKSLDITEPIGVPLEAKIIKSESTQTPKATTYQPLSSLASSNPEVVPVKKPNVIMTGNKTCPTDPAELAQCDSCQ</sequence>
<dbReference type="InterPro" id="IPR013509">
    <property type="entry name" value="RNR_lsu_N"/>
</dbReference>
<feature type="domain" description="ATP-cone" evidence="11">
    <location>
        <begin position="3"/>
        <end position="94"/>
    </location>
</feature>
<gene>
    <name evidence="12" type="ORF">COV01_03650</name>
</gene>
<evidence type="ECO:0000256" key="5">
    <source>
        <dbReference type="ARBA" id="ARBA00022840"/>
    </source>
</evidence>
<dbReference type="EMBL" id="PFEQ01000014">
    <property type="protein sequence ID" value="PJE73910.1"/>
    <property type="molecule type" value="Genomic_DNA"/>
</dbReference>
<dbReference type="SUPFAM" id="SSF48168">
    <property type="entry name" value="R1 subunit of ribonucleotide reductase, N-terminal domain"/>
    <property type="match status" value="1"/>
</dbReference>
<dbReference type="Pfam" id="PF03477">
    <property type="entry name" value="ATP-cone"/>
    <property type="match status" value="1"/>
</dbReference>
<comment type="similarity">
    <text evidence="1 10">Belongs to the ribonucleoside diphosphate reductase large chain family.</text>
</comment>
<dbReference type="GO" id="GO:0005971">
    <property type="term" value="C:ribonucleoside-diphosphate reductase complex"/>
    <property type="evidence" value="ECO:0007669"/>
    <property type="project" value="TreeGrafter"/>
</dbReference>
<evidence type="ECO:0000256" key="10">
    <source>
        <dbReference type="RuleBase" id="RU003410"/>
    </source>
</evidence>
<accession>A0A2M8LBB6</accession>
<dbReference type="Gene3D" id="3.20.70.20">
    <property type="match status" value="1"/>
</dbReference>
<dbReference type="NCBIfam" id="NF005101">
    <property type="entry name" value="PRK06539.1"/>
    <property type="match status" value="1"/>
</dbReference>
<dbReference type="PRINTS" id="PR01183">
    <property type="entry name" value="RIBORDTASEM1"/>
</dbReference>
<dbReference type="PROSITE" id="PS00089">
    <property type="entry name" value="RIBORED_LARGE"/>
    <property type="match status" value="1"/>
</dbReference>
<evidence type="ECO:0000313" key="12">
    <source>
        <dbReference type="EMBL" id="PJE73910.1"/>
    </source>
</evidence>
<dbReference type="Proteomes" id="UP000228700">
    <property type="component" value="Unassembled WGS sequence"/>
</dbReference>
<dbReference type="GO" id="GO:0009263">
    <property type="term" value="P:deoxyribonucleotide biosynthetic process"/>
    <property type="evidence" value="ECO:0007669"/>
    <property type="project" value="UniProtKB-KW"/>
</dbReference>
<comment type="function">
    <text evidence="10">Provides the precursors necessary for DNA synthesis. Catalyzes the biosynthesis of deoxyribonucleotides from the corresponding ribonucleotides.</text>
</comment>
<keyword evidence="3" id="KW-0021">Allosteric enzyme</keyword>
<dbReference type="UniPathway" id="UPA00326"/>
<comment type="caution">
    <text evidence="12">The sequence shown here is derived from an EMBL/GenBank/DDBJ whole genome shotgun (WGS) entry which is preliminary data.</text>
</comment>
<dbReference type="InterPro" id="IPR000788">
    <property type="entry name" value="RNR_lg_C"/>
</dbReference>
<keyword evidence="6 10" id="KW-0560">Oxidoreductase</keyword>
<keyword evidence="7 10" id="KW-0215">Deoxyribonucleotide synthesis</keyword>
<dbReference type="EC" id="1.17.4.1" evidence="2 10"/>
<evidence type="ECO:0000313" key="13">
    <source>
        <dbReference type="Proteomes" id="UP000228700"/>
    </source>
</evidence>
<dbReference type="SUPFAM" id="SSF51998">
    <property type="entry name" value="PFL-like glycyl radical enzymes"/>
    <property type="match status" value="1"/>
</dbReference>
<dbReference type="InterPro" id="IPR005144">
    <property type="entry name" value="ATP-cone_dom"/>
</dbReference>
<evidence type="ECO:0000256" key="2">
    <source>
        <dbReference type="ARBA" id="ARBA00012274"/>
    </source>
</evidence>